<proteinExistence type="predicted"/>
<dbReference type="PATRIC" id="fig|189381.10.peg.2251"/>
<dbReference type="RefSeq" id="WP_048004788.1">
    <property type="nucleotide sequence ID" value="NZ_CAXQIX010000069.1"/>
</dbReference>
<gene>
    <name evidence="1" type="ORF">AV649_17660</name>
</gene>
<accession>A0A0J5SLQ5</accession>
<reference evidence="2" key="1">
    <citation type="submission" date="2016-01" db="EMBL/GenBank/DDBJ databases">
        <title>Whole genome sequencing of Bhargavaea cecembensis T14.</title>
        <authorList>
            <person name="Hong K.W."/>
        </authorList>
    </citation>
    <scope>NUCLEOTIDE SEQUENCE [LARGE SCALE GENOMIC DNA]</scope>
    <source>
        <strain evidence="2">M19</strain>
    </source>
</reference>
<organism evidence="1 2">
    <name type="scientific">Rossellomorea marisflavi</name>
    <dbReference type="NCBI Taxonomy" id="189381"/>
    <lineage>
        <taxon>Bacteria</taxon>
        <taxon>Bacillati</taxon>
        <taxon>Bacillota</taxon>
        <taxon>Bacilli</taxon>
        <taxon>Bacillales</taxon>
        <taxon>Bacillaceae</taxon>
        <taxon>Rossellomorea</taxon>
    </lineage>
</organism>
<evidence type="ECO:0000313" key="2">
    <source>
        <dbReference type="Proteomes" id="UP000076510"/>
    </source>
</evidence>
<name>A0A0J5SLQ5_9BACI</name>
<comment type="caution">
    <text evidence="1">The sequence shown here is derived from an EMBL/GenBank/DDBJ whole genome shotgun (WGS) entry which is preliminary data.</text>
</comment>
<dbReference type="AlphaFoldDB" id="A0A0J5SLQ5"/>
<dbReference type="Proteomes" id="UP000076510">
    <property type="component" value="Unassembled WGS sequence"/>
</dbReference>
<dbReference type="OrthoDB" id="2453202at2"/>
<sequence>MGALYEMVKEAQANGEYETQVITTFEPKIKKSLYMTRAENRDDLEQELKIKIIHYVREYSMDRIPGLFDLK</sequence>
<dbReference type="EMBL" id="LQQY01000010">
    <property type="protein sequence ID" value="KZE50542.1"/>
    <property type="molecule type" value="Genomic_DNA"/>
</dbReference>
<protein>
    <submittedName>
        <fullName evidence="1">Uncharacterized protein</fullName>
    </submittedName>
</protein>
<evidence type="ECO:0000313" key="1">
    <source>
        <dbReference type="EMBL" id="KZE50542.1"/>
    </source>
</evidence>